<comment type="caution">
    <text evidence="3">The sequence shown here is derived from an EMBL/GenBank/DDBJ whole genome shotgun (WGS) entry which is preliminary data.</text>
</comment>
<evidence type="ECO:0000313" key="4">
    <source>
        <dbReference type="Proteomes" id="UP000694044"/>
    </source>
</evidence>
<accession>A0A8T1VF08</accession>
<feature type="compositionally biased region" description="Polar residues" evidence="1">
    <location>
        <begin position="93"/>
        <end position="108"/>
    </location>
</feature>
<sequence length="255" mass="26572">MKLRKTVTLLYILTARVVLAGESDAVFGSDEAASTTADFAGQVEAVQVATSVSSTAQSGTSASNSTGANTTALFNSLLVATSTDASAASTVTQEHTTQQSPVASSLNATESTTQAQIITTSPASSAVSAVGLLEVEDIVDYAEELRTYFPNGTEEQIISLLNNSNIVIKDLPTGVCVCLGLDVPTDYLNLASDVISVVDKVLIQVMEKGSSLLSDKTMYFDRWRPGLLGLPGSGGGSLVINWHDINRDGVFAADV</sequence>
<feature type="signal peptide" evidence="2">
    <location>
        <begin position="1"/>
        <end position="20"/>
    </location>
</feature>
<evidence type="ECO:0000256" key="1">
    <source>
        <dbReference type="SAM" id="MobiDB-lite"/>
    </source>
</evidence>
<gene>
    <name evidence="3" type="ORF">PHYPSEUDO_009517</name>
</gene>
<evidence type="ECO:0000313" key="3">
    <source>
        <dbReference type="EMBL" id="KAG7378763.1"/>
    </source>
</evidence>
<evidence type="ECO:0000256" key="2">
    <source>
        <dbReference type="SAM" id="SignalP"/>
    </source>
</evidence>
<organism evidence="3 4">
    <name type="scientific">Phytophthora pseudosyringae</name>
    <dbReference type="NCBI Taxonomy" id="221518"/>
    <lineage>
        <taxon>Eukaryota</taxon>
        <taxon>Sar</taxon>
        <taxon>Stramenopiles</taxon>
        <taxon>Oomycota</taxon>
        <taxon>Peronosporomycetes</taxon>
        <taxon>Peronosporales</taxon>
        <taxon>Peronosporaceae</taxon>
        <taxon>Phytophthora</taxon>
    </lineage>
</organism>
<feature type="chain" id="PRO_5035739364" evidence="2">
    <location>
        <begin position="21"/>
        <end position="255"/>
    </location>
</feature>
<feature type="region of interest" description="Disordered" evidence="1">
    <location>
        <begin position="89"/>
        <end position="108"/>
    </location>
</feature>
<name>A0A8T1VF08_9STRA</name>
<dbReference type="OrthoDB" id="155171at2759"/>
<keyword evidence="4" id="KW-1185">Reference proteome</keyword>
<proteinExistence type="predicted"/>
<dbReference type="Proteomes" id="UP000694044">
    <property type="component" value="Unassembled WGS sequence"/>
</dbReference>
<dbReference type="EMBL" id="JAGDFM010000398">
    <property type="protein sequence ID" value="KAG7378763.1"/>
    <property type="molecule type" value="Genomic_DNA"/>
</dbReference>
<keyword evidence="2" id="KW-0732">Signal</keyword>
<dbReference type="AlphaFoldDB" id="A0A8T1VF08"/>
<protein>
    <submittedName>
        <fullName evidence="3">Uncharacterized protein</fullName>
    </submittedName>
</protein>
<reference evidence="3" key="1">
    <citation type="submission" date="2021-02" db="EMBL/GenBank/DDBJ databases">
        <authorList>
            <person name="Palmer J.M."/>
        </authorList>
    </citation>
    <scope>NUCLEOTIDE SEQUENCE</scope>
    <source>
        <strain evidence="3">SCRP734</strain>
    </source>
</reference>